<dbReference type="OrthoDB" id="9805770at2"/>
<comment type="cofactor">
    <cofactor evidence="1">
        <name>(R)-lipoate</name>
        <dbReference type="ChEBI" id="CHEBI:83088"/>
    </cofactor>
</comment>
<dbReference type="SUPFAM" id="SSF52777">
    <property type="entry name" value="CoA-dependent acyltransferases"/>
    <property type="match status" value="1"/>
</dbReference>
<evidence type="ECO:0000313" key="5">
    <source>
        <dbReference type="EMBL" id="ADB52493.1"/>
    </source>
</evidence>
<evidence type="ECO:0000313" key="6">
    <source>
        <dbReference type="Proteomes" id="UP000008229"/>
    </source>
</evidence>
<dbReference type="RefSeq" id="WP_012935544.1">
    <property type="nucleotide sequence ID" value="NC_013739.1"/>
</dbReference>
<keyword evidence="3 5" id="KW-0012">Acyltransferase</keyword>
<dbReference type="Gene3D" id="3.30.559.10">
    <property type="entry name" value="Chloramphenicol acetyltransferase-like domain"/>
    <property type="match status" value="1"/>
</dbReference>
<dbReference type="STRING" id="469383.Cwoe_4078"/>
<dbReference type="EMBL" id="CP001854">
    <property type="protein sequence ID" value="ADB52493.1"/>
    <property type="molecule type" value="Genomic_DNA"/>
</dbReference>
<keyword evidence="6" id="KW-1185">Reference proteome</keyword>
<protein>
    <submittedName>
        <fullName evidence="5">Dihydrolipoyllysine-residue acetyltransferase</fullName>
        <ecNumber evidence="5">2.3.1.12</ecNumber>
    </submittedName>
</protein>
<dbReference type="Proteomes" id="UP000008229">
    <property type="component" value="Chromosome"/>
</dbReference>
<feature type="domain" description="2-oxoacid dehydrogenase acyltransferase catalytic" evidence="4">
    <location>
        <begin position="12"/>
        <end position="230"/>
    </location>
</feature>
<name>D3F4N6_CONWI</name>
<evidence type="ECO:0000256" key="1">
    <source>
        <dbReference type="ARBA" id="ARBA00001938"/>
    </source>
</evidence>
<dbReference type="InterPro" id="IPR001078">
    <property type="entry name" value="2-oxoacid_DH_actylTfrase"/>
</dbReference>
<organism evidence="5 6">
    <name type="scientific">Conexibacter woesei (strain DSM 14684 / CCUG 47730 / CIP 108061 / JCM 11494 / NBRC 100937 / ID131577)</name>
    <dbReference type="NCBI Taxonomy" id="469383"/>
    <lineage>
        <taxon>Bacteria</taxon>
        <taxon>Bacillati</taxon>
        <taxon>Actinomycetota</taxon>
        <taxon>Thermoleophilia</taxon>
        <taxon>Solirubrobacterales</taxon>
        <taxon>Conexibacteraceae</taxon>
        <taxon>Conexibacter</taxon>
    </lineage>
</organism>
<proteinExistence type="predicted"/>
<accession>D3F4N6</accession>
<dbReference type="AlphaFoldDB" id="D3F4N6"/>
<dbReference type="HOGENOM" id="CLU_016733_2_1_11"/>
<dbReference type="GO" id="GO:0004742">
    <property type="term" value="F:dihydrolipoyllysine-residue acetyltransferase activity"/>
    <property type="evidence" value="ECO:0007669"/>
    <property type="project" value="UniProtKB-EC"/>
</dbReference>
<dbReference type="PANTHER" id="PTHR43178">
    <property type="entry name" value="DIHYDROLIPOAMIDE ACETYLTRANSFERASE COMPONENT OF PYRUVATE DEHYDROGENASE COMPLEX"/>
    <property type="match status" value="1"/>
</dbReference>
<dbReference type="GO" id="GO:0005737">
    <property type="term" value="C:cytoplasm"/>
    <property type="evidence" value="ECO:0007669"/>
    <property type="project" value="TreeGrafter"/>
</dbReference>
<evidence type="ECO:0000256" key="3">
    <source>
        <dbReference type="ARBA" id="ARBA00023315"/>
    </source>
</evidence>
<dbReference type="PANTHER" id="PTHR43178:SF5">
    <property type="entry name" value="LIPOAMIDE ACYLTRANSFERASE COMPONENT OF BRANCHED-CHAIN ALPHA-KETO ACID DEHYDROGENASE COMPLEX, MITOCHONDRIAL"/>
    <property type="match status" value="1"/>
</dbReference>
<dbReference type="KEGG" id="cwo:Cwoe_4078"/>
<reference evidence="5 6" key="1">
    <citation type="journal article" date="2010" name="Stand. Genomic Sci.">
        <title>Complete genome sequence of Conexibacter woesei type strain (ID131577).</title>
        <authorList>
            <person name="Pukall R."/>
            <person name="Lapidus A."/>
            <person name="Glavina Del Rio T."/>
            <person name="Copeland A."/>
            <person name="Tice H."/>
            <person name="Cheng J.-F."/>
            <person name="Lucas S."/>
            <person name="Chen F."/>
            <person name="Nolan M."/>
            <person name="Bruce D."/>
            <person name="Goodwin L."/>
            <person name="Pitluck S."/>
            <person name="Mavromatis K."/>
            <person name="Ivanova N."/>
            <person name="Ovchinnikova G."/>
            <person name="Pati A."/>
            <person name="Chen A."/>
            <person name="Palaniappan K."/>
            <person name="Land M."/>
            <person name="Hauser L."/>
            <person name="Chang Y.-J."/>
            <person name="Jeffries C.D."/>
            <person name="Chain P."/>
            <person name="Meincke L."/>
            <person name="Sims D."/>
            <person name="Brettin T."/>
            <person name="Detter J.C."/>
            <person name="Rohde M."/>
            <person name="Goeker M."/>
            <person name="Bristow J."/>
            <person name="Eisen J.A."/>
            <person name="Markowitz V."/>
            <person name="Kyrpides N.C."/>
            <person name="Klenk H.-P."/>
            <person name="Hugenholtz P."/>
        </authorList>
    </citation>
    <scope>NUCLEOTIDE SEQUENCE [LARGE SCALE GENOMIC DNA]</scope>
    <source>
        <strain evidence="6">DSM 14684 / CIP 108061 / JCM 11494 / NBRC 100937 / ID131577</strain>
    </source>
</reference>
<reference evidence="6" key="2">
    <citation type="submission" date="2010-01" db="EMBL/GenBank/DDBJ databases">
        <title>The complete genome of Conexibacter woesei DSM 14684.</title>
        <authorList>
            <consortium name="US DOE Joint Genome Institute (JGI-PGF)"/>
            <person name="Lucas S."/>
            <person name="Copeland A."/>
            <person name="Lapidus A."/>
            <person name="Glavina del Rio T."/>
            <person name="Dalin E."/>
            <person name="Tice H."/>
            <person name="Bruce D."/>
            <person name="Goodwin L."/>
            <person name="Pitluck S."/>
            <person name="Kyrpides N."/>
            <person name="Mavromatis K."/>
            <person name="Ivanova N."/>
            <person name="Mikhailova N."/>
            <person name="Chertkov O."/>
            <person name="Brettin T."/>
            <person name="Detter J.C."/>
            <person name="Han C."/>
            <person name="Larimer F."/>
            <person name="Land M."/>
            <person name="Hauser L."/>
            <person name="Markowitz V."/>
            <person name="Cheng J.-F."/>
            <person name="Hugenholtz P."/>
            <person name="Woyke T."/>
            <person name="Wu D."/>
            <person name="Pukall R."/>
            <person name="Steenblock K."/>
            <person name="Schneider S."/>
            <person name="Klenk H.-P."/>
            <person name="Eisen J.A."/>
        </authorList>
    </citation>
    <scope>NUCLEOTIDE SEQUENCE [LARGE SCALE GENOMIC DNA]</scope>
    <source>
        <strain evidence="6">DSM 14684 / CIP 108061 / JCM 11494 / NBRC 100937 / ID131577</strain>
    </source>
</reference>
<dbReference type="Pfam" id="PF00198">
    <property type="entry name" value="2-oxoacid_dh"/>
    <property type="match status" value="1"/>
</dbReference>
<sequence>MAPDAPRGLPGLSPMRQAIARQVTRSWTTVPHFYVSVDVDMEPAAEAVGALNASRPDDTPASLSAALIRALTVVLQEEPAFNATWTADGLVEHEAVNVGVAVAVPGGLIAPAILGCEERDTVAIAEGLRDLATRARAGKARGKEMTGATFTLSNLGGFDVSSFAAIVNPPQVAILATGRAVRRPWVVGDEIVVRRVMTATLSVDHRALDGTDAARFLARLKALLEAPEGWIEGTRTGGDA</sequence>
<dbReference type="InterPro" id="IPR023213">
    <property type="entry name" value="CAT-like_dom_sf"/>
</dbReference>
<dbReference type="EC" id="2.3.1.12" evidence="5"/>
<keyword evidence="2 5" id="KW-0808">Transferase</keyword>
<evidence type="ECO:0000256" key="2">
    <source>
        <dbReference type="ARBA" id="ARBA00022679"/>
    </source>
</evidence>
<dbReference type="GO" id="GO:0031405">
    <property type="term" value="F:lipoic acid binding"/>
    <property type="evidence" value="ECO:0007669"/>
    <property type="project" value="TreeGrafter"/>
</dbReference>
<evidence type="ECO:0000259" key="4">
    <source>
        <dbReference type="Pfam" id="PF00198"/>
    </source>
</evidence>
<dbReference type="InterPro" id="IPR050743">
    <property type="entry name" value="2-oxoacid_DH_E2_comp"/>
</dbReference>
<dbReference type="eggNOG" id="COG0508">
    <property type="taxonomic scope" value="Bacteria"/>
</dbReference>
<gene>
    <name evidence="5" type="ordered locus">Cwoe_4078</name>
</gene>